<keyword evidence="9 13" id="KW-0694">RNA-binding</keyword>
<dbReference type="GO" id="GO:0006355">
    <property type="term" value="P:regulation of DNA-templated transcription"/>
    <property type="evidence" value="ECO:0007669"/>
    <property type="project" value="InterPro"/>
</dbReference>
<gene>
    <name evidence="15" type="ordered locus">Closa_2123</name>
</gene>
<dbReference type="Gene3D" id="1.10.940.10">
    <property type="entry name" value="NusB-like"/>
    <property type="match status" value="1"/>
</dbReference>
<dbReference type="Proteomes" id="UP000001662">
    <property type="component" value="Chromosome"/>
</dbReference>
<comment type="caution">
    <text evidence="13">Lacks conserved residue(s) required for the propagation of feature annotation.</text>
</comment>
<dbReference type="HOGENOM" id="CLU_005316_0_1_9"/>
<evidence type="ECO:0000256" key="3">
    <source>
        <dbReference type="ARBA" id="ARBA00012140"/>
    </source>
</evidence>
<dbReference type="EMBL" id="CP002109">
    <property type="protein sequence ID" value="ADL04702.1"/>
    <property type="molecule type" value="Genomic_DNA"/>
</dbReference>
<dbReference type="PaxDb" id="610130-Closa_2123"/>
<reference evidence="15" key="1">
    <citation type="submission" date="2010-07" db="EMBL/GenBank/DDBJ databases">
        <title>Complete sequence of Clostridium saccharolyticum WM1.</title>
        <authorList>
            <consortium name="US DOE Joint Genome Institute"/>
            <person name="Lucas S."/>
            <person name="Copeland A."/>
            <person name="Lapidus A."/>
            <person name="Cheng J.-F."/>
            <person name="Bruce D."/>
            <person name="Goodwin L."/>
            <person name="Pitluck S."/>
            <person name="Chertkov O."/>
            <person name="Detter J.C."/>
            <person name="Han C."/>
            <person name="Tapia R."/>
            <person name="Land M."/>
            <person name="Hauser L."/>
            <person name="Chang Y.-J."/>
            <person name="Jeffries C."/>
            <person name="Kyrpides N."/>
            <person name="Ivanova N."/>
            <person name="Mikhailova N."/>
            <person name="Mouttaki H."/>
            <person name="Lin L."/>
            <person name="Zhou J."/>
            <person name="Hemme C.L."/>
            <person name="Woyke T."/>
        </authorList>
    </citation>
    <scope>NUCLEOTIDE SEQUENCE [LARGE SCALE GENOMIC DNA]</scope>
    <source>
        <strain evidence="15">WM1</strain>
    </source>
</reference>
<dbReference type="InterPro" id="IPR006027">
    <property type="entry name" value="NusB_RsmB_TIM44"/>
</dbReference>
<evidence type="ECO:0000256" key="6">
    <source>
        <dbReference type="ARBA" id="ARBA00022603"/>
    </source>
</evidence>
<evidence type="ECO:0000256" key="2">
    <source>
        <dbReference type="ARBA" id="ARBA00004496"/>
    </source>
</evidence>
<dbReference type="InterPro" id="IPR001678">
    <property type="entry name" value="MeTrfase_RsmB-F_NOP2_dom"/>
</dbReference>
<feature type="binding site" evidence="13">
    <location>
        <position position="309"/>
    </location>
    <ligand>
        <name>S-adenosyl-L-methionine</name>
        <dbReference type="ChEBI" id="CHEBI:59789"/>
    </ligand>
</feature>
<comment type="subcellular location">
    <subcellularLocation>
        <location evidence="2">Cytoplasm</location>
    </subcellularLocation>
</comment>
<dbReference type="AlphaFoldDB" id="D9R252"/>
<dbReference type="KEGG" id="csh:Closa_2123"/>
<proteinExistence type="inferred from homology"/>
<dbReference type="Pfam" id="PF01189">
    <property type="entry name" value="Methyltr_RsmB-F"/>
    <property type="match status" value="1"/>
</dbReference>
<keyword evidence="8 13" id="KW-0949">S-adenosyl-L-methionine</keyword>
<comment type="function">
    <text evidence="1">Specifically methylates the cytosine at position 967 (m5C967) of 16S rRNA.</text>
</comment>
<evidence type="ECO:0000256" key="8">
    <source>
        <dbReference type="ARBA" id="ARBA00022691"/>
    </source>
</evidence>
<dbReference type="PRINTS" id="PR02008">
    <property type="entry name" value="RCMTFAMILY"/>
</dbReference>
<evidence type="ECO:0000256" key="5">
    <source>
        <dbReference type="ARBA" id="ARBA00022552"/>
    </source>
</evidence>
<keyword evidence="5" id="KW-0698">rRNA processing</keyword>
<dbReference type="STRING" id="610130.Closa_2123"/>
<dbReference type="InterPro" id="IPR035926">
    <property type="entry name" value="NusB-like_sf"/>
</dbReference>
<keyword evidence="4" id="KW-0963">Cytoplasm</keyword>
<dbReference type="GO" id="GO:0008649">
    <property type="term" value="F:rRNA methyltransferase activity"/>
    <property type="evidence" value="ECO:0007669"/>
    <property type="project" value="InterPro"/>
</dbReference>
<feature type="binding site" evidence="13">
    <location>
        <position position="327"/>
    </location>
    <ligand>
        <name>S-adenosyl-L-methionine</name>
        <dbReference type="ChEBI" id="CHEBI:59789"/>
    </ligand>
</feature>
<keyword evidence="6 13" id="KW-0489">Methyltransferase</keyword>
<evidence type="ECO:0000256" key="12">
    <source>
        <dbReference type="ARBA" id="ARBA00047283"/>
    </source>
</evidence>
<dbReference type="PANTHER" id="PTHR22807:SF53">
    <property type="entry name" value="RIBOSOMAL RNA SMALL SUBUNIT METHYLTRANSFERASE B-RELATED"/>
    <property type="match status" value="1"/>
</dbReference>
<evidence type="ECO:0000256" key="7">
    <source>
        <dbReference type="ARBA" id="ARBA00022679"/>
    </source>
</evidence>
<dbReference type="SUPFAM" id="SSF53335">
    <property type="entry name" value="S-adenosyl-L-methionine-dependent methyltransferases"/>
    <property type="match status" value="1"/>
</dbReference>
<organism evidence="15 16">
    <name type="scientific">Lacrimispora saccharolytica (strain ATCC 35040 / DSM 2544 / NRCC 2533 / WM1)</name>
    <name type="common">Clostridium saccharolyticum</name>
    <dbReference type="NCBI Taxonomy" id="610130"/>
    <lineage>
        <taxon>Bacteria</taxon>
        <taxon>Bacillati</taxon>
        <taxon>Bacillota</taxon>
        <taxon>Clostridia</taxon>
        <taxon>Lachnospirales</taxon>
        <taxon>Lachnospiraceae</taxon>
        <taxon>Lacrimispora</taxon>
    </lineage>
</organism>
<dbReference type="CDD" id="cd02440">
    <property type="entry name" value="AdoMet_MTases"/>
    <property type="match status" value="1"/>
</dbReference>
<sequence length="446" mass="50477">MMTKETDSREIVLEILLEILERGGYSHIILRQALNKYQYLEKSERAFITRTVEGTVEYLLQMDYIIDSFSNIKVRKMKPVIRTILRMSVYQLLYMDRVPDSAVCNEAVKLAVKRKFTGLKGFVNGVLRNISRNKEDITWPDDSIRYSMPSWIVSMWEKTYGRETAVIMMESFLKNKKTTVRCNFAKASKEEILQSLKNQGAEVSESGISEAVLCIEKYDYLEGLDAFQKGYIQVQDLSSSFVGEIADPQKGDYVIDVCGAPGGKSIHIADKLDSTGMVEVRDLNLYKINLVQENINRCGFSNIRTRVQDALVSDPDSVGKADIVIADLPCSGLGIIGRKPDIKYRMTPEDLESLAALQREILSVVQAYVKPGGRLIFSTCTINKKENNENAMWFLNHFPFDCMDLKGKLGEKLESAGLNQKFIQFLPGIHPCDGFFIAAFQKRQGL</sequence>
<dbReference type="InterPro" id="IPR004573">
    <property type="entry name" value="rRNA_ssu_MeTfrase_B"/>
</dbReference>
<dbReference type="InterPro" id="IPR023267">
    <property type="entry name" value="RCMT"/>
</dbReference>
<dbReference type="Gene3D" id="3.40.50.150">
    <property type="entry name" value="Vaccinia Virus protein VP39"/>
    <property type="match status" value="1"/>
</dbReference>
<dbReference type="PANTHER" id="PTHR22807">
    <property type="entry name" value="NOP2 YEAST -RELATED NOL1/NOP2/FMU SUN DOMAIN-CONTAINING"/>
    <property type="match status" value="1"/>
</dbReference>
<dbReference type="eggNOG" id="COG0781">
    <property type="taxonomic scope" value="Bacteria"/>
</dbReference>
<dbReference type="RefSeq" id="WP_013272789.1">
    <property type="nucleotide sequence ID" value="NC_014376.1"/>
</dbReference>
<evidence type="ECO:0000256" key="1">
    <source>
        <dbReference type="ARBA" id="ARBA00002724"/>
    </source>
</evidence>
<dbReference type="SUPFAM" id="SSF48013">
    <property type="entry name" value="NusB-like"/>
    <property type="match status" value="1"/>
</dbReference>
<feature type="domain" description="SAM-dependent MTase RsmB/NOP-type" evidence="14">
    <location>
        <begin position="168"/>
        <end position="443"/>
    </location>
</feature>
<name>D9R252_LACSW</name>
<protein>
    <recommendedName>
        <fullName evidence="3">16S rRNA (cytosine(967)-C(5))-methyltransferase</fullName>
        <ecNumber evidence="3">2.1.1.176</ecNumber>
    </recommendedName>
    <alternativeName>
        <fullName evidence="10">16S rRNA m5C967 methyltransferase</fullName>
    </alternativeName>
    <alternativeName>
        <fullName evidence="11">rRNA (cytosine-C(5)-)-methyltransferase RsmB</fullName>
    </alternativeName>
</protein>
<evidence type="ECO:0000259" key="14">
    <source>
        <dbReference type="PROSITE" id="PS51686"/>
    </source>
</evidence>
<dbReference type="Pfam" id="PF01029">
    <property type="entry name" value="NusB"/>
    <property type="match status" value="1"/>
</dbReference>
<dbReference type="eggNOG" id="COG0144">
    <property type="taxonomic scope" value="Bacteria"/>
</dbReference>
<keyword evidence="16" id="KW-1185">Reference proteome</keyword>
<evidence type="ECO:0000256" key="10">
    <source>
        <dbReference type="ARBA" id="ARBA00030399"/>
    </source>
</evidence>
<dbReference type="GO" id="GO:0003723">
    <property type="term" value="F:RNA binding"/>
    <property type="evidence" value="ECO:0007669"/>
    <property type="project" value="UniProtKB-UniRule"/>
</dbReference>
<evidence type="ECO:0000313" key="15">
    <source>
        <dbReference type="EMBL" id="ADL04702.1"/>
    </source>
</evidence>
<dbReference type="Pfam" id="PF22458">
    <property type="entry name" value="RsmF-B_ferredox"/>
    <property type="match status" value="1"/>
</dbReference>
<dbReference type="PROSITE" id="PS51686">
    <property type="entry name" value="SAM_MT_RSMB_NOP"/>
    <property type="match status" value="1"/>
</dbReference>
<evidence type="ECO:0000256" key="11">
    <source>
        <dbReference type="ARBA" id="ARBA00031088"/>
    </source>
</evidence>
<accession>D9R252</accession>
<evidence type="ECO:0000256" key="13">
    <source>
        <dbReference type="PROSITE-ProRule" id="PRU01023"/>
    </source>
</evidence>
<evidence type="ECO:0000313" key="16">
    <source>
        <dbReference type="Proteomes" id="UP000001662"/>
    </source>
</evidence>
<dbReference type="NCBIfam" id="TIGR00563">
    <property type="entry name" value="rsmB"/>
    <property type="match status" value="1"/>
</dbReference>
<comment type="catalytic activity">
    <reaction evidence="12">
        <text>cytidine(967) in 16S rRNA + S-adenosyl-L-methionine = 5-methylcytidine(967) in 16S rRNA + S-adenosyl-L-homocysteine + H(+)</text>
        <dbReference type="Rhea" id="RHEA:42748"/>
        <dbReference type="Rhea" id="RHEA-COMP:10219"/>
        <dbReference type="Rhea" id="RHEA-COMP:10220"/>
        <dbReference type="ChEBI" id="CHEBI:15378"/>
        <dbReference type="ChEBI" id="CHEBI:57856"/>
        <dbReference type="ChEBI" id="CHEBI:59789"/>
        <dbReference type="ChEBI" id="CHEBI:74483"/>
        <dbReference type="ChEBI" id="CHEBI:82748"/>
        <dbReference type="EC" id="2.1.1.176"/>
    </reaction>
</comment>
<comment type="similarity">
    <text evidence="13">Belongs to the class I-like SAM-binding methyltransferase superfamily. RsmB/NOP family.</text>
</comment>
<evidence type="ECO:0000256" key="9">
    <source>
        <dbReference type="ARBA" id="ARBA00022884"/>
    </source>
</evidence>
<feature type="binding site" evidence="13">
    <location>
        <position position="282"/>
    </location>
    <ligand>
        <name>S-adenosyl-L-methionine</name>
        <dbReference type="ChEBI" id="CHEBI:59789"/>
    </ligand>
</feature>
<dbReference type="OrthoDB" id="9810297at2"/>
<evidence type="ECO:0000256" key="4">
    <source>
        <dbReference type="ARBA" id="ARBA00022490"/>
    </source>
</evidence>
<keyword evidence="7 13" id="KW-0808">Transferase</keyword>
<dbReference type="GO" id="GO:0005737">
    <property type="term" value="C:cytoplasm"/>
    <property type="evidence" value="ECO:0007669"/>
    <property type="project" value="UniProtKB-SubCell"/>
</dbReference>
<dbReference type="InterPro" id="IPR054728">
    <property type="entry name" value="RsmB-like_ferredoxin"/>
</dbReference>
<dbReference type="InterPro" id="IPR049560">
    <property type="entry name" value="MeTrfase_RsmB-F_NOP2_cat"/>
</dbReference>
<dbReference type="EC" id="2.1.1.176" evidence="3"/>
<feature type="active site" description="Nucleophile" evidence="13">
    <location>
        <position position="380"/>
    </location>
</feature>
<dbReference type="InterPro" id="IPR029063">
    <property type="entry name" value="SAM-dependent_MTases_sf"/>
</dbReference>
<dbReference type="NCBIfam" id="NF011494">
    <property type="entry name" value="PRK14902.1"/>
    <property type="match status" value="1"/>
</dbReference>